<dbReference type="PANTHER" id="PTHR43792">
    <property type="entry name" value="GNAT FAMILY, PUTATIVE (AFU_ORTHOLOGUE AFUA_3G00765)-RELATED-RELATED"/>
    <property type="match status" value="1"/>
</dbReference>
<evidence type="ECO:0000259" key="2">
    <source>
        <dbReference type="PROSITE" id="PS51186"/>
    </source>
</evidence>
<name>A0ABQ6K280_9MICO</name>
<keyword evidence="4" id="KW-1185">Reference proteome</keyword>
<dbReference type="InterPro" id="IPR016181">
    <property type="entry name" value="Acyl_CoA_acyltransferase"/>
</dbReference>
<feature type="region of interest" description="Disordered" evidence="1">
    <location>
        <begin position="1"/>
        <end position="47"/>
    </location>
</feature>
<dbReference type="InterPro" id="IPR051531">
    <property type="entry name" value="N-acetyltransferase"/>
</dbReference>
<protein>
    <submittedName>
        <fullName evidence="3">N-acetyltransferase</fullName>
    </submittedName>
</protein>
<sequence>MGDAPVEHELWGERDPRVPAHRRITSDGHPTQEELEERTRRDQPPPSLGILAVERRGLQGAIGYCGLIANAYGQDDEPELAYELLRRAWGHGYATEAARGVIGWAQASGHRRLWATVREWNTASRRVLAKLGFVESGRVEPDELHGDSIFTTRAIAPPD</sequence>
<evidence type="ECO:0000313" key="3">
    <source>
        <dbReference type="EMBL" id="GMA94553.1"/>
    </source>
</evidence>
<reference evidence="4" key="1">
    <citation type="journal article" date="2019" name="Int. J. Syst. Evol. Microbiol.">
        <title>The Global Catalogue of Microorganisms (GCM) 10K type strain sequencing project: providing services to taxonomists for standard genome sequencing and annotation.</title>
        <authorList>
            <consortium name="The Broad Institute Genomics Platform"/>
            <consortium name="The Broad Institute Genome Sequencing Center for Infectious Disease"/>
            <person name="Wu L."/>
            <person name="Ma J."/>
        </authorList>
    </citation>
    <scope>NUCLEOTIDE SEQUENCE [LARGE SCALE GENOMIC DNA]</scope>
    <source>
        <strain evidence="4">NBRC 108894</strain>
    </source>
</reference>
<comment type="caution">
    <text evidence="3">The sequence shown here is derived from an EMBL/GenBank/DDBJ whole genome shotgun (WGS) entry which is preliminary data.</text>
</comment>
<feature type="domain" description="N-acetyltransferase" evidence="2">
    <location>
        <begin position="8"/>
        <end position="156"/>
    </location>
</feature>
<gene>
    <name evidence="3" type="ORF">GCM10025881_13770</name>
</gene>
<dbReference type="PANTHER" id="PTHR43792:SF1">
    <property type="entry name" value="N-ACETYLTRANSFERASE DOMAIN-CONTAINING PROTEIN"/>
    <property type="match status" value="1"/>
</dbReference>
<dbReference type="Proteomes" id="UP001157034">
    <property type="component" value="Unassembled WGS sequence"/>
</dbReference>
<dbReference type="SUPFAM" id="SSF55729">
    <property type="entry name" value="Acyl-CoA N-acyltransferases (Nat)"/>
    <property type="match status" value="1"/>
</dbReference>
<dbReference type="Gene3D" id="3.40.630.30">
    <property type="match status" value="1"/>
</dbReference>
<proteinExistence type="predicted"/>
<organism evidence="3 4">
    <name type="scientific">Pseudolysinimonas kribbensis</name>
    <dbReference type="NCBI Taxonomy" id="433641"/>
    <lineage>
        <taxon>Bacteria</taxon>
        <taxon>Bacillati</taxon>
        <taxon>Actinomycetota</taxon>
        <taxon>Actinomycetes</taxon>
        <taxon>Micrococcales</taxon>
        <taxon>Microbacteriaceae</taxon>
        <taxon>Pseudolysinimonas</taxon>
    </lineage>
</organism>
<accession>A0ABQ6K280</accession>
<dbReference type="Pfam" id="PF13302">
    <property type="entry name" value="Acetyltransf_3"/>
    <property type="match status" value="1"/>
</dbReference>
<dbReference type="EMBL" id="BSVB01000001">
    <property type="protein sequence ID" value="GMA94553.1"/>
    <property type="molecule type" value="Genomic_DNA"/>
</dbReference>
<dbReference type="PROSITE" id="PS51186">
    <property type="entry name" value="GNAT"/>
    <property type="match status" value="1"/>
</dbReference>
<dbReference type="InterPro" id="IPR000182">
    <property type="entry name" value="GNAT_dom"/>
</dbReference>
<evidence type="ECO:0000256" key="1">
    <source>
        <dbReference type="SAM" id="MobiDB-lite"/>
    </source>
</evidence>
<evidence type="ECO:0000313" key="4">
    <source>
        <dbReference type="Proteomes" id="UP001157034"/>
    </source>
</evidence>
<feature type="compositionally biased region" description="Basic and acidic residues" evidence="1">
    <location>
        <begin position="1"/>
        <end position="43"/>
    </location>
</feature>